<dbReference type="Pfam" id="PF00535">
    <property type="entry name" value="Glycos_transf_2"/>
    <property type="match status" value="1"/>
</dbReference>
<comment type="caution">
    <text evidence="2">The sequence shown here is derived from an EMBL/GenBank/DDBJ whole genome shotgun (WGS) entry which is preliminary data.</text>
</comment>
<reference evidence="2" key="1">
    <citation type="submission" date="2019-08" db="EMBL/GenBank/DDBJ databases">
        <authorList>
            <person name="Kucharzyk K."/>
            <person name="Murdoch R.W."/>
            <person name="Higgins S."/>
            <person name="Loffler F."/>
        </authorList>
    </citation>
    <scope>NUCLEOTIDE SEQUENCE</scope>
</reference>
<proteinExistence type="predicted"/>
<dbReference type="InterPro" id="IPR001173">
    <property type="entry name" value="Glyco_trans_2-like"/>
</dbReference>
<dbReference type="GO" id="GO:0016758">
    <property type="term" value="F:hexosyltransferase activity"/>
    <property type="evidence" value="ECO:0007669"/>
    <property type="project" value="UniProtKB-ARBA"/>
</dbReference>
<organism evidence="2">
    <name type="scientific">bioreactor metagenome</name>
    <dbReference type="NCBI Taxonomy" id="1076179"/>
    <lineage>
        <taxon>unclassified sequences</taxon>
        <taxon>metagenomes</taxon>
        <taxon>ecological metagenomes</taxon>
    </lineage>
</organism>
<dbReference type="InterPro" id="IPR029044">
    <property type="entry name" value="Nucleotide-diphossugar_trans"/>
</dbReference>
<dbReference type="PANTHER" id="PTHR22916">
    <property type="entry name" value="GLYCOSYLTRANSFERASE"/>
    <property type="match status" value="1"/>
</dbReference>
<dbReference type="EMBL" id="VSSQ01002218">
    <property type="protein sequence ID" value="MPM14059.1"/>
    <property type="molecule type" value="Genomic_DNA"/>
</dbReference>
<dbReference type="SUPFAM" id="SSF53448">
    <property type="entry name" value="Nucleotide-diphospho-sugar transferases"/>
    <property type="match status" value="1"/>
</dbReference>
<keyword evidence="2" id="KW-0328">Glycosyltransferase</keyword>
<dbReference type="Gene3D" id="3.90.550.10">
    <property type="entry name" value="Spore Coat Polysaccharide Biosynthesis Protein SpsA, Chain A"/>
    <property type="match status" value="1"/>
</dbReference>
<dbReference type="FunFam" id="3.90.550.10:FF:000130">
    <property type="entry name" value="Family 2 glycosyl transferase"/>
    <property type="match status" value="1"/>
</dbReference>
<name>A0A644XD84_9ZZZZ</name>
<evidence type="ECO:0000313" key="2">
    <source>
        <dbReference type="EMBL" id="MPM14059.1"/>
    </source>
</evidence>
<accession>A0A644XD84</accession>
<dbReference type="CDD" id="cd00761">
    <property type="entry name" value="Glyco_tranf_GTA_type"/>
    <property type="match status" value="1"/>
</dbReference>
<dbReference type="PANTHER" id="PTHR22916:SF3">
    <property type="entry name" value="UDP-GLCNAC:BETAGAL BETA-1,3-N-ACETYLGLUCOSAMINYLTRANSFERASE-LIKE PROTEIN 1"/>
    <property type="match status" value="1"/>
</dbReference>
<protein>
    <submittedName>
        <fullName evidence="2">Putative teichuronic acid biosynthesis glycosyltransferase TuaG</fullName>
        <ecNumber evidence="2">2.4.-.-</ecNumber>
    </submittedName>
</protein>
<dbReference type="EC" id="2.4.-.-" evidence="2"/>
<gene>
    <name evidence="2" type="primary">tuaG_3</name>
    <name evidence="2" type="ORF">SDC9_60419</name>
</gene>
<evidence type="ECO:0000259" key="1">
    <source>
        <dbReference type="Pfam" id="PF00535"/>
    </source>
</evidence>
<keyword evidence="2" id="KW-0808">Transferase</keyword>
<feature type="domain" description="Glycosyltransferase 2-like" evidence="1">
    <location>
        <begin position="18"/>
        <end position="143"/>
    </location>
</feature>
<dbReference type="AlphaFoldDB" id="A0A644XD84"/>
<sequence length="261" mass="30773">MSKMRTNAFEINSNNSVSIITPLFNSGKFFMEAYNSVISQTYPNWEWIIVDDCSSDDSFAIASKFAQNDSRIKLFKLDKNQGAAVARNYAISHANGRYIAFLDSDDLWKPEKLERQIAFMEENDCPFTYSYYEEIDEFGNETDKIIRPPLTLTYKKLLKTNYVGCLTAMYDTIKLGKVFMPLIRKRQDYGLWLRLLKKTSYAKCVPESLAYYRVRKDSMSSNKIELIRYHWHLFHDIEELSVLRSLYYISWNIFIKLFNLK</sequence>